<dbReference type="Gene3D" id="2.60.40.4150">
    <property type="entry name" value="Type VI secretion system, lipoprotein SciN"/>
    <property type="match status" value="1"/>
</dbReference>
<dbReference type="InterPro" id="IPR017734">
    <property type="entry name" value="T6SS_SciN"/>
</dbReference>
<sequence>MFDSIWRSLVAAVLVLLVAGCSTSREVLDFDTLAELQINATTDVNKDDDGRPSPLVIRVFKLADARQFEREDFLALYEQAEDRLGRDLLGTIQLKEIAPGENRLEEIELTPEVKFLGIMAEYSRYGESRTTLVLPVRAHYGNDFVVVADDRGLAQGKD</sequence>
<dbReference type="Pfam" id="PF12790">
    <property type="entry name" value="T6SS-SciN"/>
    <property type="match status" value="1"/>
</dbReference>
<dbReference type="AlphaFoldDB" id="A0A1X7ATD1"/>
<keyword evidence="1" id="KW-0449">Lipoprotein</keyword>
<organism evidence="1 2">
    <name type="scientific">Parendozoicomonas haliclonae</name>
    <dbReference type="NCBI Taxonomy" id="1960125"/>
    <lineage>
        <taxon>Bacteria</taxon>
        <taxon>Pseudomonadati</taxon>
        <taxon>Pseudomonadota</taxon>
        <taxon>Gammaproteobacteria</taxon>
        <taxon>Oceanospirillales</taxon>
        <taxon>Endozoicomonadaceae</taxon>
        <taxon>Parendozoicomonas</taxon>
    </lineage>
</organism>
<dbReference type="EMBL" id="FWPT01000014">
    <property type="protein sequence ID" value="SMA50667.1"/>
    <property type="molecule type" value="Genomic_DNA"/>
</dbReference>
<proteinExistence type="predicted"/>
<accession>A0A1X7ATD1</accession>
<name>A0A1X7ATD1_9GAMM</name>
<dbReference type="PANTHER" id="PTHR37625:SF4">
    <property type="entry name" value="OUTER MEMBRANE LIPOPROTEIN"/>
    <property type="match status" value="1"/>
</dbReference>
<reference evidence="1 2" key="1">
    <citation type="submission" date="2017-03" db="EMBL/GenBank/DDBJ databases">
        <authorList>
            <person name="Afonso C.L."/>
            <person name="Miller P.J."/>
            <person name="Scott M.A."/>
            <person name="Spackman E."/>
            <person name="Goraichik I."/>
            <person name="Dimitrov K.M."/>
            <person name="Suarez D.L."/>
            <person name="Swayne D.E."/>
        </authorList>
    </citation>
    <scope>NUCLEOTIDE SEQUENCE [LARGE SCALE GENOMIC DNA]</scope>
    <source>
        <strain evidence="1">SB41UT1</strain>
    </source>
</reference>
<dbReference type="InterPro" id="IPR038706">
    <property type="entry name" value="Type_VI_SciN-like_sf"/>
</dbReference>
<evidence type="ECO:0000313" key="2">
    <source>
        <dbReference type="Proteomes" id="UP000196573"/>
    </source>
</evidence>
<keyword evidence="2" id="KW-1185">Reference proteome</keyword>
<dbReference type="NCBIfam" id="TIGR03352">
    <property type="entry name" value="VI_chp_3"/>
    <property type="match status" value="1"/>
</dbReference>
<dbReference type="Proteomes" id="UP000196573">
    <property type="component" value="Unassembled WGS sequence"/>
</dbReference>
<dbReference type="PANTHER" id="PTHR37625">
    <property type="entry name" value="OUTER MEMBRANE LIPOPROTEIN-RELATED"/>
    <property type="match status" value="1"/>
</dbReference>
<protein>
    <submittedName>
        <fullName evidence="1">Type VI secretion lipoprotein</fullName>
    </submittedName>
</protein>
<evidence type="ECO:0000313" key="1">
    <source>
        <dbReference type="EMBL" id="SMA50667.1"/>
    </source>
</evidence>
<dbReference type="RefSeq" id="WP_165767376.1">
    <property type="nucleotide sequence ID" value="NZ_CBCSCN010000017.1"/>
</dbReference>
<dbReference type="PROSITE" id="PS51257">
    <property type="entry name" value="PROKAR_LIPOPROTEIN"/>
    <property type="match status" value="1"/>
</dbReference>
<gene>
    <name evidence="1" type="ORF">EHSB41UT_04484</name>
</gene>